<organism evidence="1 2">
    <name type="scientific">Fontibacillus solani</name>
    <dbReference type="NCBI Taxonomy" id="1572857"/>
    <lineage>
        <taxon>Bacteria</taxon>
        <taxon>Bacillati</taxon>
        <taxon>Bacillota</taxon>
        <taxon>Bacilli</taxon>
        <taxon>Bacillales</taxon>
        <taxon>Paenibacillaceae</taxon>
        <taxon>Fontibacillus</taxon>
    </lineage>
</organism>
<dbReference type="Proteomes" id="UP000567067">
    <property type="component" value="Unassembled WGS sequence"/>
</dbReference>
<sequence length="54" mass="6326">MMLSYDHENIQVNRKNCILYENKEYATSNRDQAHVKQKHHGSIVGRCQPISALR</sequence>
<accession>A0A7W3XTX3</accession>
<evidence type="ECO:0000313" key="2">
    <source>
        <dbReference type="Proteomes" id="UP000567067"/>
    </source>
</evidence>
<comment type="caution">
    <text evidence="1">The sequence shown here is derived from an EMBL/GenBank/DDBJ whole genome shotgun (WGS) entry which is preliminary data.</text>
</comment>
<keyword evidence="2" id="KW-1185">Reference proteome</keyword>
<dbReference type="EMBL" id="JACJIP010000040">
    <property type="protein sequence ID" value="MBA9088024.1"/>
    <property type="molecule type" value="Genomic_DNA"/>
</dbReference>
<proteinExistence type="predicted"/>
<reference evidence="1 2" key="1">
    <citation type="submission" date="2020-08" db="EMBL/GenBank/DDBJ databases">
        <title>Genomic Encyclopedia of Type Strains, Phase III (KMG-III): the genomes of soil and plant-associated and newly described type strains.</title>
        <authorList>
            <person name="Whitman W."/>
        </authorList>
    </citation>
    <scope>NUCLEOTIDE SEQUENCE [LARGE SCALE GENOMIC DNA]</scope>
    <source>
        <strain evidence="1 2">CECT 8693</strain>
    </source>
</reference>
<evidence type="ECO:0000313" key="1">
    <source>
        <dbReference type="EMBL" id="MBA9088024.1"/>
    </source>
</evidence>
<dbReference type="AlphaFoldDB" id="A0A7W3XTX3"/>
<name>A0A7W3XTX3_9BACL</name>
<protein>
    <submittedName>
        <fullName evidence="1">Uncharacterized protein</fullName>
    </submittedName>
</protein>
<gene>
    <name evidence="1" type="ORF">FHR92_004517</name>
</gene>